<dbReference type="InterPro" id="IPR037523">
    <property type="entry name" value="VOC_core"/>
</dbReference>
<dbReference type="Proteomes" id="UP000192760">
    <property type="component" value="Unassembled WGS sequence"/>
</dbReference>
<keyword evidence="6" id="KW-1185">Reference proteome</keyword>
<dbReference type="AlphaFoldDB" id="A0A1X0FFB7"/>
<keyword evidence="1" id="KW-0479">Metal-binding</keyword>
<organism evidence="4 5">
    <name type="scientific">Mycobacterium mantenii</name>
    <dbReference type="NCBI Taxonomy" id="560555"/>
    <lineage>
        <taxon>Bacteria</taxon>
        <taxon>Bacillati</taxon>
        <taxon>Actinomycetota</taxon>
        <taxon>Actinomycetes</taxon>
        <taxon>Mycobacteriales</taxon>
        <taxon>Mycobacteriaceae</taxon>
        <taxon>Mycobacterium</taxon>
        <taxon>Mycobacterium avium complex (MAC)</taxon>
    </lineage>
</organism>
<feature type="domain" description="VOC" evidence="2">
    <location>
        <begin position="10"/>
        <end position="152"/>
    </location>
</feature>
<sequence length="320" mass="33834">MPISEDLARRFLHVNLNCASVQATEKLYGGVLGLTTRMRTDPQVPGDGSIMGLDGPTYTETAFLYDGRGGRRSCALEAIEWSTPPLRHDTNTDPVRPGIRSTLLSVTDLAAISTDLRASGVRVSDPVDGLISGTESVLALDPDGAVIELTQAPPDADPHQGALFGGIRIAAIDAAATVAFLTEIGFAVIDGPTRVSVSGEQLAPGGTAEPVDCVVARLGLPEDGAQFTLTLIEHPDTARHPRADGGNSQGLYRCALRVDSVERALALLPDWVGVQGDPVWCPLPGTKIDGLYIAFLQSPDGVLFEFVERPLSFFAPTPSR</sequence>
<dbReference type="RefSeq" id="WP_083098581.1">
    <property type="nucleotide sequence ID" value="NZ_AP022590.1"/>
</dbReference>
<dbReference type="Proteomes" id="UP000465812">
    <property type="component" value="Chromosome"/>
</dbReference>
<reference evidence="3 6" key="2">
    <citation type="journal article" date="2019" name="Emerg. Microbes Infect.">
        <title>Comprehensive subspecies identification of 175 nontuberculous mycobacteria species based on 7547 genomic profiles.</title>
        <authorList>
            <person name="Matsumoto Y."/>
            <person name="Kinjo T."/>
            <person name="Motooka D."/>
            <person name="Nabeya D."/>
            <person name="Jung N."/>
            <person name="Uechi K."/>
            <person name="Horii T."/>
            <person name="Iida T."/>
            <person name="Fujita J."/>
            <person name="Nakamura S."/>
        </authorList>
    </citation>
    <scope>NUCLEOTIDE SEQUENCE [LARGE SCALE GENOMIC DNA]</scope>
    <source>
        <strain evidence="3 6">JCM 18113</strain>
    </source>
</reference>
<dbReference type="GO" id="GO:0046872">
    <property type="term" value="F:metal ion binding"/>
    <property type="evidence" value="ECO:0007669"/>
    <property type="project" value="UniProtKB-KW"/>
</dbReference>
<evidence type="ECO:0000313" key="4">
    <source>
        <dbReference type="EMBL" id="ORB00239.1"/>
    </source>
</evidence>
<dbReference type="EMBL" id="MVHW01000035">
    <property type="protein sequence ID" value="ORB00239.1"/>
    <property type="molecule type" value="Genomic_DNA"/>
</dbReference>
<feature type="domain" description="VOC" evidence="2">
    <location>
        <begin position="163"/>
        <end position="309"/>
    </location>
</feature>
<reference evidence="3" key="3">
    <citation type="submission" date="2020-02" db="EMBL/GenBank/DDBJ databases">
        <authorList>
            <person name="Matsumoto Y."/>
            <person name="Motooka D."/>
            <person name="Nakamura S."/>
        </authorList>
    </citation>
    <scope>NUCLEOTIDE SEQUENCE</scope>
    <source>
        <strain evidence="3">JCM 18113</strain>
    </source>
</reference>
<evidence type="ECO:0000259" key="2">
    <source>
        <dbReference type="PROSITE" id="PS51819"/>
    </source>
</evidence>
<dbReference type="EMBL" id="AP022590">
    <property type="protein sequence ID" value="BBY39973.1"/>
    <property type="molecule type" value="Genomic_DNA"/>
</dbReference>
<dbReference type="InterPro" id="IPR029068">
    <property type="entry name" value="Glyas_Bleomycin-R_OHBP_Dase"/>
</dbReference>
<dbReference type="InterPro" id="IPR004360">
    <property type="entry name" value="Glyas_Fos-R_dOase_dom"/>
</dbReference>
<reference evidence="4 5" key="1">
    <citation type="submission" date="2017-02" db="EMBL/GenBank/DDBJ databases">
        <title>The new phylogeny of genus Mycobacterium.</title>
        <authorList>
            <person name="Tortoli E."/>
            <person name="Trovato A."/>
            <person name="Cirillo D.M."/>
        </authorList>
    </citation>
    <scope>NUCLEOTIDE SEQUENCE [LARGE SCALE GENOMIC DNA]</scope>
    <source>
        <strain evidence="4 5">DSM 45255</strain>
    </source>
</reference>
<dbReference type="GO" id="GO:0004493">
    <property type="term" value="F:methylmalonyl-CoA epimerase activity"/>
    <property type="evidence" value="ECO:0007669"/>
    <property type="project" value="TreeGrafter"/>
</dbReference>
<dbReference type="CDD" id="cd06587">
    <property type="entry name" value="VOC"/>
    <property type="match status" value="1"/>
</dbReference>
<proteinExistence type="predicted"/>
<dbReference type="PANTHER" id="PTHR43048">
    <property type="entry name" value="METHYLMALONYL-COA EPIMERASE"/>
    <property type="match status" value="1"/>
</dbReference>
<evidence type="ECO:0000256" key="1">
    <source>
        <dbReference type="ARBA" id="ARBA00022723"/>
    </source>
</evidence>
<dbReference type="STRING" id="560555.BST30_23230"/>
<dbReference type="SUPFAM" id="SSF54593">
    <property type="entry name" value="Glyoxalase/Bleomycin resistance protein/Dihydroxybiphenyl dioxygenase"/>
    <property type="match status" value="2"/>
</dbReference>
<dbReference type="GO" id="GO:0046491">
    <property type="term" value="P:L-methylmalonyl-CoA metabolic process"/>
    <property type="evidence" value="ECO:0007669"/>
    <property type="project" value="TreeGrafter"/>
</dbReference>
<dbReference type="Pfam" id="PF00903">
    <property type="entry name" value="Glyoxalase"/>
    <property type="match status" value="1"/>
</dbReference>
<dbReference type="Gene3D" id="3.10.180.10">
    <property type="entry name" value="2,3-Dihydroxybiphenyl 1,2-Dioxygenase, domain 1"/>
    <property type="match status" value="2"/>
</dbReference>
<evidence type="ECO:0000313" key="5">
    <source>
        <dbReference type="Proteomes" id="UP000192760"/>
    </source>
</evidence>
<evidence type="ECO:0000313" key="3">
    <source>
        <dbReference type="EMBL" id="BBY39973.1"/>
    </source>
</evidence>
<evidence type="ECO:0000313" key="6">
    <source>
        <dbReference type="Proteomes" id="UP000465812"/>
    </source>
</evidence>
<dbReference type="PROSITE" id="PS51819">
    <property type="entry name" value="VOC"/>
    <property type="match status" value="2"/>
</dbReference>
<gene>
    <name evidence="4" type="ORF">BST30_23230</name>
    <name evidence="3" type="ORF">MMAN_41070</name>
</gene>
<dbReference type="InterPro" id="IPR051785">
    <property type="entry name" value="MMCE/EMCE_epimerase"/>
</dbReference>
<protein>
    <submittedName>
        <fullName evidence="4">Glyoxalase</fullName>
    </submittedName>
</protein>
<dbReference type="PANTHER" id="PTHR43048:SF3">
    <property type="entry name" value="METHYLMALONYL-COA EPIMERASE, MITOCHONDRIAL"/>
    <property type="match status" value="1"/>
</dbReference>
<name>A0A1X0FFB7_MYCNT</name>
<accession>A0A1X0FFB7</accession>